<dbReference type="Proteomes" id="UP000288246">
    <property type="component" value="Unassembled WGS sequence"/>
</dbReference>
<dbReference type="SUPFAM" id="SSF55961">
    <property type="entry name" value="Bet v1-like"/>
    <property type="match status" value="1"/>
</dbReference>
<comment type="caution">
    <text evidence="3">The sequence shown here is derived from an EMBL/GenBank/DDBJ whole genome shotgun (WGS) entry which is preliminary data.</text>
</comment>
<comment type="similarity">
    <text evidence="1">Belongs to the AHA1 family.</text>
</comment>
<protein>
    <submittedName>
        <fullName evidence="3">Activator of HSP90 ATPase</fullName>
    </submittedName>
</protein>
<keyword evidence="4" id="KW-1185">Reference proteome</keyword>
<dbReference type="EMBL" id="BHYL01000053">
    <property type="protein sequence ID" value="GCD19188.1"/>
    <property type="molecule type" value="Genomic_DNA"/>
</dbReference>
<evidence type="ECO:0000256" key="1">
    <source>
        <dbReference type="ARBA" id="ARBA00006817"/>
    </source>
</evidence>
<dbReference type="AlphaFoldDB" id="A0A401UX18"/>
<name>A0A401UX18_9CELL</name>
<proteinExistence type="inferred from homology"/>
<dbReference type="Gene3D" id="3.30.530.20">
    <property type="match status" value="1"/>
</dbReference>
<feature type="domain" description="Activator of Hsp90 ATPase homologue 1/2-like C-terminal" evidence="2">
    <location>
        <begin position="30"/>
        <end position="147"/>
    </location>
</feature>
<evidence type="ECO:0000313" key="3">
    <source>
        <dbReference type="EMBL" id="GCD19188.1"/>
    </source>
</evidence>
<organism evidence="3 4">
    <name type="scientific">Cellulomonas algicola</name>
    <dbReference type="NCBI Taxonomy" id="2071633"/>
    <lineage>
        <taxon>Bacteria</taxon>
        <taxon>Bacillati</taxon>
        <taxon>Actinomycetota</taxon>
        <taxon>Actinomycetes</taxon>
        <taxon>Micrococcales</taxon>
        <taxon>Cellulomonadaceae</taxon>
        <taxon>Cellulomonas</taxon>
    </lineage>
</organism>
<dbReference type="CDD" id="cd07814">
    <property type="entry name" value="SRPBCC_CalC_Aha1-like"/>
    <property type="match status" value="1"/>
</dbReference>
<evidence type="ECO:0000313" key="4">
    <source>
        <dbReference type="Proteomes" id="UP000288246"/>
    </source>
</evidence>
<gene>
    <name evidence="3" type="ORF">CTKZ_07500</name>
</gene>
<dbReference type="InterPro" id="IPR023393">
    <property type="entry name" value="START-like_dom_sf"/>
</dbReference>
<evidence type="ECO:0000259" key="2">
    <source>
        <dbReference type="Pfam" id="PF08327"/>
    </source>
</evidence>
<sequence>MTGTPRRTGTEQKEGFEMVDIIHRVGMRSAALDDVYAALTTIDGLSGWWTTDTTGDPDVGGLLAFRFPQGGFDMVVLESEPGRKVVWEVVDGPEEWIGTTVRWELRQDGEYVIVLFAHEGWREPVEFMSHCSTKWATFLVSLKQLVETGAGAPAPDDLAISDWH</sequence>
<reference evidence="3 4" key="1">
    <citation type="submission" date="2018-11" db="EMBL/GenBank/DDBJ databases">
        <title>Draft genome sequence of Cellulomonas takizawaensis strain TKZ-21.</title>
        <authorList>
            <person name="Yamamura H."/>
            <person name="Hayashi T."/>
            <person name="Hamada M."/>
            <person name="Serisawa Y."/>
            <person name="Matsuyama K."/>
            <person name="Nakagawa Y."/>
            <person name="Otoguro M."/>
            <person name="Yanagida F."/>
            <person name="Hayakawa M."/>
        </authorList>
    </citation>
    <scope>NUCLEOTIDE SEQUENCE [LARGE SCALE GENOMIC DNA]</scope>
    <source>
        <strain evidence="3 4">TKZ-21</strain>
    </source>
</reference>
<dbReference type="RefSeq" id="WP_235843295.1">
    <property type="nucleotide sequence ID" value="NZ_BHYL01000053.1"/>
</dbReference>
<dbReference type="Pfam" id="PF08327">
    <property type="entry name" value="AHSA1"/>
    <property type="match status" value="1"/>
</dbReference>
<accession>A0A401UX18</accession>
<dbReference type="InterPro" id="IPR013538">
    <property type="entry name" value="ASHA1/2-like_C"/>
</dbReference>